<comment type="caution">
    <text evidence="7">The sequence shown here is derived from an EMBL/GenBank/DDBJ whole genome shotgun (WGS) entry which is preliminary data.</text>
</comment>
<evidence type="ECO:0000256" key="3">
    <source>
        <dbReference type="ARBA" id="ARBA00023125"/>
    </source>
</evidence>
<accession>A0A660LIC9</accession>
<reference evidence="7 8" key="1">
    <citation type="submission" date="2018-10" db="EMBL/GenBank/DDBJ databases">
        <title>Genomic Encyclopedia of Archaeal and Bacterial Type Strains, Phase II (KMG-II): from individual species to whole genera.</title>
        <authorList>
            <person name="Goeker M."/>
        </authorList>
    </citation>
    <scope>NUCLEOTIDE SEQUENCE [LARGE SCALE GENOMIC DNA]</scope>
    <source>
        <strain evidence="7 8">DSM 14954</strain>
    </source>
</reference>
<keyword evidence="3 5" id="KW-0238">DNA-binding</keyword>
<proteinExistence type="predicted"/>
<dbReference type="Proteomes" id="UP000278962">
    <property type="component" value="Unassembled WGS sequence"/>
</dbReference>
<dbReference type="InterPro" id="IPR036271">
    <property type="entry name" value="Tet_transcr_reg_TetR-rel_C_sf"/>
</dbReference>
<dbReference type="InterPro" id="IPR003012">
    <property type="entry name" value="Tet_transcr_reg_TetR"/>
</dbReference>
<gene>
    <name evidence="7" type="ORF">C8N24_3604</name>
</gene>
<dbReference type="RefSeq" id="WP_211340008.1">
    <property type="nucleotide sequence ID" value="NZ_RBIL01000001.1"/>
</dbReference>
<dbReference type="InterPro" id="IPR001647">
    <property type="entry name" value="HTH_TetR"/>
</dbReference>
<dbReference type="PRINTS" id="PR00400">
    <property type="entry name" value="TETREPRESSOR"/>
</dbReference>
<evidence type="ECO:0000256" key="2">
    <source>
        <dbReference type="ARBA" id="ARBA00023015"/>
    </source>
</evidence>
<dbReference type="SUPFAM" id="SSF48498">
    <property type="entry name" value="Tetracyclin repressor-like, C-terminal domain"/>
    <property type="match status" value="1"/>
</dbReference>
<keyword evidence="1" id="KW-0678">Repressor</keyword>
<evidence type="ECO:0000313" key="8">
    <source>
        <dbReference type="Proteomes" id="UP000278962"/>
    </source>
</evidence>
<dbReference type="EMBL" id="RBIL01000001">
    <property type="protein sequence ID" value="RKQ93733.1"/>
    <property type="molecule type" value="Genomic_DNA"/>
</dbReference>
<dbReference type="AlphaFoldDB" id="A0A660LIC9"/>
<dbReference type="SUPFAM" id="SSF46689">
    <property type="entry name" value="Homeodomain-like"/>
    <property type="match status" value="1"/>
</dbReference>
<dbReference type="InterPro" id="IPR009057">
    <property type="entry name" value="Homeodomain-like_sf"/>
</dbReference>
<evidence type="ECO:0000259" key="6">
    <source>
        <dbReference type="PROSITE" id="PS50977"/>
    </source>
</evidence>
<evidence type="ECO:0000256" key="5">
    <source>
        <dbReference type="PROSITE-ProRule" id="PRU00335"/>
    </source>
</evidence>
<evidence type="ECO:0000313" key="7">
    <source>
        <dbReference type="EMBL" id="RKQ93733.1"/>
    </source>
</evidence>
<keyword evidence="8" id="KW-1185">Reference proteome</keyword>
<dbReference type="Pfam" id="PF02909">
    <property type="entry name" value="TetR_C_1"/>
    <property type="match status" value="1"/>
</dbReference>
<dbReference type="GO" id="GO:0046677">
    <property type="term" value="P:response to antibiotic"/>
    <property type="evidence" value="ECO:0007669"/>
    <property type="project" value="InterPro"/>
</dbReference>
<dbReference type="PANTHER" id="PTHR30055:SF151">
    <property type="entry name" value="TRANSCRIPTIONAL REGULATORY PROTEIN"/>
    <property type="match status" value="1"/>
</dbReference>
<evidence type="ECO:0000256" key="4">
    <source>
        <dbReference type="ARBA" id="ARBA00023163"/>
    </source>
</evidence>
<dbReference type="GO" id="GO:0000976">
    <property type="term" value="F:transcription cis-regulatory region binding"/>
    <property type="evidence" value="ECO:0007669"/>
    <property type="project" value="TreeGrafter"/>
</dbReference>
<feature type="DNA-binding region" description="H-T-H motif" evidence="5">
    <location>
        <begin position="31"/>
        <end position="50"/>
    </location>
</feature>
<dbReference type="PANTHER" id="PTHR30055">
    <property type="entry name" value="HTH-TYPE TRANSCRIPTIONAL REGULATOR RUTR"/>
    <property type="match status" value="1"/>
</dbReference>
<dbReference type="GO" id="GO:0045892">
    <property type="term" value="P:negative regulation of DNA-templated transcription"/>
    <property type="evidence" value="ECO:0007669"/>
    <property type="project" value="InterPro"/>
</dbReference>
<keyword evidence="2" id="KW-0805">Transcription regulation</keyword>
<protein>
    <submittedName>
        <fullName evidence="7">TetR family transcriptional regulator</fullName>
    </submittedName>
</protein>
<feature type="domain" description="HTH tetR-type" evidence="6">
    <location>
        <begin position="8"/>
        <end position="68"/>
    </location>
</feature>
<dbReference type="Gene3D" id="1.10.357.10">
    <property type="entry name" value="Tetracycline Repressor, domain 2"/>
    <property type="match status" value="1"/>
</dbReference>
<dbReference type="Pfam" id="PF00440">
    <property type="entry name" value="TetR_N"/>
    <property type="match status" value="1"/>
</dbReference>
<dbReference type="PROSITE" id="PS50977">
    <property type="entry name" value="HTH_TETR_2"/>
    <property type="match status" value="1"/>
</dbReference>
<dbReference type="Gene3D" id="1.10.10.60">
    <property type="entry name" value="Homeodomain-like"/>
    <property type="match status" value="1"/>
</dbReference>
<organism evidence="7 8">
    <name type="scientific">Solirubrobacter pauli</name>
    <dbReference type="NCBI Taxonomy" id="166793"/>
    <lineage>
        <taxon>Bacteria</taxon>
        <taxon>Bacillati</taxon>
        <taxon>Actinomycetota</taxon>
        <taxon>Thermoleophilia</taxon>
        <taxon>Solirubrobacterales</taxon>
        <taxon>Solirubrobacteraceae</taxon>
        <taxon>Solirubrobacter</taxon>
    </lineage>
</organism>
<keyword evidence="4" id="KW-0804">Transcription</keyword>
<dbReference type="InterPro" id="IPR050109">
    <property type="entry name" value="HTH-type_TetR-like_transc_reg"/>
</dbReference>
<dbReference type="PRINTS" id="PR00455">
    <property type="entry name" value="HTHTETR"/>
</dbReference>
<dbReference type="InterPro" id="IPR004111">
    <property type="entry name" value="Repressor_TetR_C"/>
</dbReference>
<evidence type="ECO:0000256" key="1">
    <source>
        <dbReference type="ARBA" id="ARBA00022491"/>
    </source>
</evidence>
<name>A0A660LIC9_9ACTN</name>
<dbReference type="GO" id="GO:0003700">
    <property type="term" value="F:DNA-binding transcription factor activity"/>
    <property type="evidence" value="ECO:0007669"/>
    <property type="project" value="TreeGrafter"/>
</dbReference>
<sequence length="214" mass="23752">MSPRRRAPLTRERVLAAALELAHEGGFESLSMRKVAAAVGVEAMSLYNHVANKEDLLDGLVDVVFGEFEAPEPGDPDWKGAMRRRAHSMRAVLNRHRWAVGLMESRVAPGPENLRFHDATMGCLRLAGFAFRDAVHASSVQDAYIYGFLLQERSLPFDTPSEHGAVIEVKRANVPDMTRFPHLVEVMTEMAKAGYDYDTEFAFGLDLILAGLEP</sequence>